<evidence type="ECO:0000313" key="15">
    <source>
        <dbReference type="EMBL" id="AJD46449.1"/>
    </source>
</evidence>
<accession>A0A0B4XEN0</accession>
<dbReference type="KEGG" id="apac:S7S_00125"/>
<dbReference type="PANTHER" id="PTHR32024:SF2">
    <property type="entry name" value="TRK SYSTEM POTASSIUM UPTAKE PROTEIN TRKG-RELATED"/>
    <property type="match status" value="1"/>
</dbReference>
<dbReference type="Pfam" id="PF02386">
    <property type="entry name" value="TrkH"/>
    <property type="match status" value="1"/>
</dbReference>
<evidence type="ECO:0000256" key="10">
    <source>
        <dbReference type="ARBA" id="ARBA00023065"/>
    </source>
</evidence>
<dbReference type="GO" id="GO:0015379">
    <property type="term" value="F:potassium:chloride symporter activity"/>
    <property type="evidence" value="ECO:0007669"/>
    <property type="project" value="InterPro"/>
</dbReference>
<dbReference type="InterPro" id="IPR003445">
    <property type="entry name" value="Cat_transpt"/>
</dbReference>
<dbReference type="STRING" id="391936.S7S_00125"/>
<dbReference type="InterPro" id="IPR004772">
    <property type="entry name" value="TrkH"/>
</dbReference>
<keyword evidence="7 14" id="KW-0812">Transmembrane</keyword>
<feature type="transmembrane region" description="Helical" evidence="14">
    <location>
        <begin position="396"/>
        <end position="417"/>
    </location>
</feature>
<gene>
    <name evidence="15" type="ORF">S7S_00125</name>
</gene>
<dbReference type="RefSeq" id="WP_008734342.1">
    <property type="nucleotide sequence ID" value="NZ_CP004387.1"/>
</dbReference>
<dbReference type="EMBL" id="CP004387">
    <property type="protein sequence ID" value="AJD46449.1"/>
    <property type="molecule type" value="Genomic_DNA"/>
</dbReference>
<protein>
    <recommendedName>
        <fullName evidence="12">Trk system potassium uptake protein</fullName>
    </recommendedName>
</protein>
<dbReference type="GO" id="GO:0046872">
    <property type="term" value="F:metal ion binding"/>
    <property type="evidence" value="ECO:0007669"/>
    <property type="project" value="UniProtKB-KW"/>
</dbReference>
<reference evidence="15 16" key="1">
    <citation type="journal article" date="2012" name="J. Bacteriol.">
        <title>Genome sequence of an alkane-degrading bacterium, Alcanivorax pacificus type strain W11-5, isolated from deep sea sediment.</title>
        <authorList>
            <person name="Lai Q."/>
            <person name="Shao Z."/>
        </authorList>
    </citation>
    <scope>NUCLEOTIDE SEQUENCE [LARGE SCALE GENOMIC DNA]</scope>
    <source>
        <strain evidence="15 16">W11-5</strain>
    </source>
</reference>
<name>A0A0B4XEN0_9GAMM</name>
<dbReference type="AlphaFoldDB" id="A0A0B4XEN0"/>
<organism evidence="15 16">
    <name type="scientific">Isoalcanivorax pacificus W11-5</name>
    <dbReference type="NCBI Taxonomy" id="391936"/>
    <lineage>
        <taxon>Bacteria</taxon>
        <taxon>Pseudomonadati</taxon>
        <taxon>Pseudomonadota</taxon>
        <taxon>Gammaproteobacteria</taxon>
        <taxon>Oceanospirillales</taxon>
        <taxon>Alcanivoracaceae</taxon>
        <taxon>Isoalcanivorax</taxon>
    </lineage>
</organism>
<keyword evidence="16" id="KW-1185">Reference proteome</keyword>
<evidence type="ECO:0000256" key="7">
    <source>
        <dbReference type="ARBA" id="ARBA00022692"/>
    </source>
</evidence>
<evidence type="ECO:0000256" key="13">
    <source>
        <dbReference type="PIRSR" id="PIRSR006247-1"/>
    </source>
</evidence>
<evidence type="ECO:0000256" key="6">
    <source>
        <dbReference type="ARBA" id="ARBA00022538"/>
    </source>
</evidence>
<sequence>MHFALITKILGILLMVFSFTMAPPVAIAYWYNDGSEMAFLAAFAVIFLLGLGMWLPVWRHRAELQTRDGFLVVTLFWTVLGVIGGIPFLFNPALDISITDAVFESVSGLTTTGATVLSGLDALPKSLLFYRQQLQWLGGMGIIVLAIAILPMLGVGGMQLYKAETPGPMKEAKLTPRIAETAKALWFLYVAFTILCAVLYRAAGMDWFDAVAHSFSTISTGGFSTHDASMAHFDSPTIDMIASLFILIGAMSFTLHFAAFRSRSLRAYVLDPEFRFFIGLLTIYITMVAVGLWVYDHYHHNAGTTLRHAIFQVMSFSTGTGLTSTNMAAWPTYVLYFLVLTSFIGGCAGSTGGGMKVIRSALVFHHSLRELRRLIYPSGVFAVGFGNRSTDDRVLQAVWGFVGVYIMLAVIFTMIFIMTGLDPGTALATSAASLNNVGQGIAGVASGFGDITDFAKWMMCFAMLLGRLEVFTMLVLFMPLFWRQ</sequence>
<evidence type="ECO:0000313" key="16">
    <source>
        <dbReference type="Proteomes" id="UP000006764"/>
    </source>
</evidence>
<comment type="subcellular location">
    <subcellularLocation>
        <location evidence="1 12">Cell inner membrane</location>
        <topology evidence="1 12">Multi-pass membrane protein</topology>
    </subcellularLocation>
</comment>
<keyword evidence="11 12" id="KW-0472">Membrane</keyword>
<feature type="transmembrane region" description="Helical" evidence="14">
    <location>
        <begin position="12"/>
        <end position="31"/>
    </location>
</feature>
<dbReference type="Proteomes" id="UP000006764">
    <property type="component" value="Chromosome"/>
</dbReference>
<evidence type="ECO:0000256" key="3">
    <source>
        <dbReference type="ARBA" id="ARBA00022448"/>
    </source>
</evidence>
<keyword evidence="8 12" id="KW-0630">Potassium</keyword>
<feature type="binding site" evidence="13">
    <location>
        <position position="436"/>
    </location>
    <ligand>
        <name>K(+)</name>
        <dbReference type="ChEBI" id="CHEBI:29103"/>
    </ligand>
</feature>
<keyword evidence="13" id="KW-0479">Metal-binding</keyword>
<feature type="transmembrane region" description="Helical" evidence="14">
    <location>
        <begin position="37"/>
        <end position="58"/>
    </location>
</feature>
<dbReference type="PIRSF" id="PIRSF006247">
    <property type="entry name" value="TrkH"/>
    <property type="match status" value="1"/>
</dbReference>
<evidence type="ECO:0000256" key="12">
    <source>
        <dbReference type="PIRNR" id="PIRNR006247"/>
    </source>
</evidence>
<keyword evidence="9 14" id="KW-1133">Transmembrane helix</keyword>
<feature type="transmembrane region" description="Helical" evidence="14">
    <location>
        <begin position="136"/>
        <end position="161"/>
    </location>
</feature>
<keyword evidence="4 12" id="KW-1003">Cell membrane</keyword>
<dbReference type="PANTHER" id="PTHR32024">
    <property type="entry name" value="TRK SYSTEM POTASSIUM UPTAKE PROTEIN TRKG-RELATED"/>
    <property type="match status" value="1"/>
</dbReference>
<evidence type="ECO:0000256" key="9">
    <source>
        <dbReference type="ARBA" id="ARBA00022989"/>
    </source>
</evidence>
<feature type="binding site" evidence="13">
    <location>
        <position position="437"/>
    </location>
    <ligand>
        <name>K(+)</name>
        <dbReference type="ChEBI" id="CHEBI:29103"/>
    </ligand>
</feature>
<evidence type="ECO:0000256" key="1">
    <source>
        <dbReference type="ARBA" id="ARBA00004429"/>
    </source>
</evidence>
<dbReference type="HOGENOM" id="CLU_030708_0_2_6"/>
<keyword evidence="10 12" id="KW-0406">Ion transport</keyword>
<feature type="transmembrane region" description="Helical" evidence="14">
    <location>
        <begin position="240"/>
        <end position="262"/>
    </location>
</feature>
<keyword evidence="5 12" id="KW-0997">Cell inner membrane</keyword>
<evidence type="ECO:0000256" key="4">
    <source>
        <dbReference type="ARBA" id="ARBA00022475"/>
    </source>
</evidence>
<keyword evidence="3 12" id="KW-0813">Transport</keyword>
<feature type="transmembrane region" description="Helical" evidence="14">
    <location>
        <begin position="333"/>
        <end position="353"/>
    </location>
</feature>
<feature type="transmembrane region" description="Helical" evidence="14">
    <location>
        <begin position="182"/>
        <end position="203"/>
    </location>
</feature>
<evidence type="ECO:0000256" key="5">
    <source>
        <dbReference type="ARBA" id="ARBA00022519"/>
    </source>
</evidence>
<evidence type="ECO:0000256" key="2">
    <source>
        <dbReference type="ARBA" id="ARBA00009137"/>
    </source>
</evidence>
<keyword evidence="6 12" id="KW-0633">Potassium transport</keyword>
<feature type="transmembrane region" description="Helical" evidence="14">
    <location>
        <begin position="464"/>
        <end position="482"/>
    </location>
</feature>
<dbReference type="OrthoDB" id="9810952at2"/>
<evidence type="ECO:0000256" key="8">
    <source>
        <dbReference type="ARBA" id="ARBA00022958"/>
    </source>
</evidence>
<feature type="binding site" evidence="13">
    <location>
        <position position="320"/>
    </location>
    <ligand>
        <name>K(+)</name>
        <dbReference type="ChEBI" id="CHEBI:29103"/>
    </ligand>
</feature>
<feature type="transmembrane region" description="Helical" evidence="14">
    <location>
        <begin position="274"/>
        <end position="295"/>
    </location>
</feature>
<feature type="transmembrane region" description="Helical" evidence="14">
    <location>
        <begin position="70"/>
        <end position="90"/>
    </location>
</feature>
<dbReference type="NCBIfam" id="TIGR00933">
    <property type="entry name" value="2a38"/>
    <property type="match status" value="1"/>
</dbReference>
<dbReference type="GO" id="GO:0005886">
    <property type="term" value="C:plasma membrane"/>
    <property type="evidence" value="ECO:0007669"/>
    <property type="project" value="UniProtKB-SubCell"/>
</dbReference>
<comment type="similarity">
    <text evidence="2 12">Belongs to the TrkH potassium transport family.</text>
</comment>
<feature type="binding site" evidence="13">
    <location>
        <position position="221"/>
    </location>
    <ligand>
        <name>K(+)</name>
        <dbReference type="ChEBI" id="CHEBI:29103"/>
    </ligand>
</feature>
<evidence type="ECO:0000256" key="14">
    <source>
        <dbReference type="SAM" id="Phobius"/>
    </source>
</evidence>
<feature type="binding site" evidence="13">
    <location>
        <position position="111"/>
    </location>
    <ligand>
        <name>K(+)</name>
        <dbReference type="ChEBI" id="CHEBI:29103"/>
    </ligand>
</feature>
<evidence type="ECO:0000256" key="11">
    <source>
        <dbReference type="ARBA" id="ARBA00023136"/>
    </source>
</evidence>
<proteinExistence type="inferred from homology"/>
<feature type="binding site" evidence="13">
    <location>
        <position position="112"/>
    </location>
    <ligand>
        <name>K(+)</name>
        <dbReference type="ChEBI" id="CHEBI:29103"/>
    </ligand>
</feature>